<dbReference type="Pfam" id="PF01425">
    <property type="entry name" value="Amidase"/>
    <property type="match status" value="1"/>
</dbReference>
<dbReference type="PANTHER" id="PTHR11895:SF151">
    <property type="entry name" value="GLUTAMYL-TRNA(GLN) AMIDOTRANSFERASE SUBUNIT A"/>
    <property type="match status" value="1"/>
</dbReference>
<evidence type="ECO:0000313" key="3">
    <source>
        <dbReference type="Proteomes" id="UP000886786"/>
    </source>
</evidence>
<organism evidence="2 3">
    <name type="scientific">Candidatus Coprosoma intestinipullorum</name>
    <dbReference type="NCBI Taxonomy" id="2840752"/>
    <lineage>
        <taxon>Bacteria</taxon>
        <taxon>Bacillati</taxon>
        <taxon>Bacillota</taxon>
        <taxon>Bacillota incertae sedis</taxon>
        <taxon>Candidatus Coprosoma</taxon>
    </lineage>
</organism>
<feature type="domain" description="Amidase" evidence="1">
    <location>
        <begin position="24"/>
        <end position="464"/>
    </location>
</feature>
<dbReference type="PANTHER" id="PTHR11895">
    <property type="entry name" value="TRANSAMIDASE"/>
    <property type="match status" value="1"/>
</dbReference>
<protein>
    <submittedName>
        <fullName evidence="2">Asp-tRNA(Asn)/Glu-tRNA(Gln) amidotransferase subunit GatA</fullName>
        <ecNumber evidence="2">6.3.5.7</ecNumber>
    </submittedName>
</protein>
<evidence type="ECO:0000313" key="2">
    <source>
        <dbReference type="EMBL" id="HIQ91445.1"/>
    </source>
</evidence>
<dbReference type="SUPFAM" id="SSF75304">
    <property type="entry name" value="Amidase signature (AS) enzymes"/>
    <property type="match status" value="1"/>
</dbReference>
<keyword evidence="2" id="KW-0436">Ligase</keyword>
<reference evidence="2" key="2">
    <citation type="journal article" date="2021" name="PeerJ">
        <title>Extensive microbial diversity within the chicken gut microbiome revealed by metagenomics and culture.</title>
        <authorList>
            <person name="Gilroy R."/>
            <person name="Ravi A."/>
            <person name="Getino M."/>
            <person name="Pursley I."/>
            <person name="Horton D.L."/>
            <person name="Alikhan N.F."/>
            <person name="Baker D."/>
            <person name="Gharbi K."/>
            <person name="Hall N."/>
            <person name="Watson M."/>
            <person name="Adriaenssens E.M."/>
            <person name="Foster-Nyarko E."/>
            <person name="Jarju S."/>
            <person name="Secka A."/>
            <person name="Antonio M."/>
            <person name="Oren A."/>
            <person name="Chaudhuri R.R."/>
            <person name="La Ragione R."/>
            <person name="Hildebrand F."/>
            <person name="Pallen M.J."/>
        </authorList>
    </citation>
    <scope>NUCLEOTIDE SEQUENCE</scope>
    <source>
        <strain evidence="2">CHK147-3167</strain>
    </source>
</reference>
<dbReference type="InterPro" id="IPR023631">
    <property type="entry name" value="Amidase_dom"/>
</dbReference>
<dbReference type="EC" id="6.3.5.7" evidence="2"/>
<dbReference type="Gene3D" id="3.90.1300.10">
    <property type="entry name" value="Amidase signature (AS) domain"/>
    <property type="match status" value="1"/>
</dbReference>
<proteinExistence type="predicted"/>
<dbReference type="InterPro" id="IPR000120">
    <property type="entry name" value="Amidase"/>
</dbReference>
<dbReference type="AlphaFoldDB" id="A0A9D0ZSE3"/>
<sequence>MSYMDKSIEEIHEALKKGLVTSDELVKESLEKSHFVQDKCNAFVTILDDAKGTEVTDSLLSGIPYGVKDNYSTKGVLSTGSSNTLKDYVPFFSATAIDNLSKAGAVMVNKTVLDEFGMGGTGTTGHTGIVTNPWDHTRMCAGSSAGSAAAVAAGVYPYATGSDTGDSIRKPAAYCGIVGYKPTYGMISRYGLFPFASSLDHCGVLTRSVRDAAIVTDAMKGIDKNDMTSWDSKDVHLLDALDGKVSSKKLCYIKEICDIKNYPNASDELKAHLDNFMKTIDICKKLGMEVDEVSVDETLLKASPATYVVISCAEATSNMSNLTGFIFGPRASGDKWDEEMKNYRTKGFSPLIKRRFVIGSYVLQAQNKDRYFHNAQRVRRLLVDEWKKLFEKYDAVILPVGSGPAKKLEGSKDALDKNTAILEDHLQIGNFGGFPSITIPNGFIDGLPVGVNITGNCYEDEKILNIAYALEGAMDFKGQVCKEVR</sequence>
<name>A0A9D0ZSE3_9FIRM</name>
<accession>A0A9D0ZSE3</accession>
<evidence type="ECO:0000259" key="1">
    <source>
        <dbReference type="Pfam" id="PF01425"/>
    </source>
</evidence>
<dbReference type="EMBL" id="DVFV01000128">
    <property type="protein sequence ID" value="HIQ91445.1"/>
    <property type="molecule type" value="Genomic_DNA"/>
</dbReference>
<dbReference type="GO" id="GO:0050567">
    <property type="term" value="F:glutaminyl-tRNA synthase (glutamine-hydrolyzing) activity"/>
    <property type="evidence" value="ECO:0007669"/>
    <property type="project" value="UniProtKB-EC"/>
</dbReference>
<comment type="caution">
    <text evidence="2">The sequence shown here is derived from an EMBL/GenBank/DDBJ whole genome shotgun (WGS) entry which is preliminary data.</text>
</comment>
<dbReference type="InterPro" id="IPR036928">
    <property type="entry name" value="AS_sf"/>
</dbReference>
<dbReference type="Proteomes" id="UP000886786">
    <property type="component" value="Unassembled WGS sequence"/>
</dbReference>
<reference evidence="2" key="1">
    <citation type="submission" date="2020-10" db="EMBL/GenBank/DDBJ databases">
        <authorList>
            <person name="Gilroy R."/>
        </authorList>
    </citation>
    <scope>NUCLEOTIDE SEQUENCE</scope>
    <source>
        <strain evidence="2">CHK147-3167</strain>
    </source>
</reference>
<gene>
    <name evidence="2" type="primary">gatA</name>
    <name evidence="2" type="ORF">IAB27_07505</name>
</gene>